<sequence length="256" mass="27843">MAPHVLILSGTVAAAASAVYPKTILSSGQVDVTVYLPGKLGYYNSTRFDWGSMIGEITLGEAEFFSDLWRTATDPNWGKDHDPSNPEGVLGLASEFGCGSDGPDCPAGWGRQAEASNGVLGYHEAGMGDPFLKIGVGKLIKGSCDACKTDTNYHFNSRYDFAEPPVWTVSHPSSDTIDMIHEASLGVWGYRFQRHLQVHGDMLVMRSELTNTGSKAFKTVQYTHNFLAFNRQQIGPPLKLQSGQDLSSYSEPGNEQ</sequence>
<keyword evidence="4" id="KW-1185">Reference proteome</keyword>
<keyword evidence="1" id="KW-0732">Signal</keyword>
<gene>
    <name evidence="2" type="ORF">C1SCF055_LOCUS39473</name>
</gene>
<evidence type="ECO:0000313" key="3">
    <source>
        <dbReference type="EMBL" id="CAL1167955.1"/>
    </source>
</evidence>
<dbReference type="EMBL" id="CAMXCT030006434">
    <property type="protein sequence ID" value="CAL4801892.1"/>
    <property type="molecule type" value="Genomic_DNA"/>
</dbReference>
<reference evidence="2" key="1">
    <citation type="submission" date="2022-10" db="EMBL/GenBank/DDBJ databases">
        <authorList>
            <person name="Chen Y."/>
            <person name="Dougan E. K."/>
            <person name="Chan C."/>
            <person name="Rhodes N."/>
            <person name="Thang M."/>
        </authorList>
    </citation>
    <scope>NUCLEOTIDE SEQUENCE</scope>
</reference>
<dbReference type="EMBL" id="CAMXCT020006434">
    <property type="protein sequence ID" value="CAL1167955.1"/>
    <property type="molecule type" value="Genomic_DNA"/>
</dbReference>
<proteinExistence type="predicted"/>
<dbReference type="EMBL" id="CAMXCT010006434">
    <property type="protein sequence ID" value="CAI4014580.1"/>
    <property type="molecule type" value="Genomic_DNA"/>
</dbReference>
<name>A0A9P1DRY8_9DINO</name>
<reference evidence="3" key="2">
    <citation type="submission" date="2024-04" db="EMBL/GenBank/DDBJ databases">
        <authorList>
            <person name="Chen Y."/>
            <person name="Shah S."/>
            <person name="Dougan E. K."/>
            <person name="Thang M."/>
            <person name="Chan C."/>
        </authorList>
    </citation>
    <scope>NUCLEOTIDE SEQUENCE [LARGE SCALE GENOMIC DNA]</scope>
</reference>
<dbReference type="OrthoDB" id="38238at2759"/>
<organism evidence="2">
    <name type="scientific">Cladocopium goreaui</name>
    <dbReference type="NCBI Taxonomy" id="2562237"/>
    <lineage>
        <taxon>Eukaryota</taxon>
        <taxon>Sar</taxon>
        <taxon>Alveolata</taxon>
        <taxon>Dinophyceae</taxon>
        <taxon>Suessiales</taxon>
        <taxon>Symbiodiniaceae</taxon>
        <taxon>Cladocopium</taxon>
    </lineage>
</organism>
<feature type="signal peptide" evidence="1">
    <location>
        <begin position="1"/>
        <end position="18"/>
    </location>
</feature>
<dbReference type="Proteomes" id="UP001152797">
    <property type="component" value="Unassembled WGS sequence"/>
</dbReference>
<feature type="non-terminal residue" evidence="2">
    <location>
        <position position="1"/>
    </location>
</feature>
<protein>
    <submittedName>
        <fullName evidence="2">Uncharacterized protein</fullName>
    </submittedName>
</protein>
<accession>A0A9P1DRY8</accession>
<feature type="chain" id="PRO_5043271737" evidence="1">
    <location>
        <begin position="19"/>
        <end position="256"/>
    </location>
</feature>
<evidence type="ECO:0000313" key="2">
    <source>
        <dbReference type="EMBL" id="CAI4014580.1"/>
    </source>
</evidence>
<dbReference type="AlphaFoldDB" id="A0A9P1DRY8"/>
<evidence type="ECO:0000313" key="4">
    <source>
        <dbReference type="Proteomes" id="UP001152797"/>
    </source>
</evidence>
<comment type="caution">
    <text evidence="2">The sequence shown here is derived from an EMBL/GenBank/DDBJ whole genome shotgun (WGS) entry which is preliminary data.</text>
</comment>
<evidence type="ECO:0000256" key="1">
    <source>
        <dbReference type="SAM" id="SignalP"/>
    </source>
</evidence>